<dbReference type="EMBL" id="JBAMMX010000010">
    <property type="protein sequence ID" value="KAK6932199.1"/>
    <property type="molecule type" value="Genomic_DNA"/>
</dbReference>
<feature type="compositionally biased region" description="Polar residues" evidence="1">
    <location>
        <begin position="1"/>
        <end position="18"/>
    </location>
</feature>
<accession>A0AAN8VET2</accession>
<evidence type="ECO:0000256" key="1">
    <source>
        <dbReference type="SAM" id="MobiDB-lite"/>
    </source>
</evidence>
<reference evidence="2 3" key="1">
    <citation type="submission" date="2023-12" db="EMBL/GenBank/DDBJ databases">
        <title>A high-quality genome assembly for Dillenia turbinata (Dilleniales).</title>
        <authorList>
            <person name="Chanderbali A."/>
        </authorList>
    </citation>
    <scope>NUCLEOTIDE SEQUENCE [LARGE SCALE GENOMIC DNA]</scope>
    <source>
        <strain evidence="2">LSX21</strain>
        <tissue evidence="2">Leaf</tissue>
    </source>
</reference>
<dbReference type="Proteomes" id="UP001370490">
    <property type="component" value="Unassembled WGS sequence"/>
</dbReference>
<sequence length="121" mass="13277">MKQLLFENSNFNNRTTKTPLMKSPQVHENVHTKTIGRIGWPTCGKGPVPNVIFSLGTRVSHLNLFTTCYKKTSITIRAYSLPGHIRGPPPKGTKGNGPSPSNLEGSNLSGLRKYLESLFVA</sequence>
<keyword evidence="3" id="KW-1185">Reference proteome</keyword>
<feature type="compositionally biased region" description="Low complexity" evidence="1">
    <location>
        <begin position="92"/>
        <end position="101"/>
    </location>
</feature>
<organism evidence="2 3">
    <name type="scientific">Dillenia turbinata</name>
    <dbReference type="NCBI Taxonomy" id="194707"/>
    <lineage>
        <taxon>Eukaryota</taxon>
        <taxon>Viridiplantae</taxon>
        <taxon>Streptophyta</taxon>
        <taxon>Embryophyta</taxon>
        <taxon>Tracheophyta</taxon>
        <taxon>Spermatophyta</taxon>
        <taxon>Magnoliopsida</taxon>
        <taxon>eudicotyledons</taxon>
        <taxon>Gunneridae</taxon>
        <taxon>Pentapetalae</taxon>
        <taxon>Dilleniales</taxon>
        <taxon>Dilleniaceae</taxon>
        <taxon>Dillenia</taxon>
    </lineage>
</organism>
<name>A0AAN8VET2_9MAGN</name>
<evidence type="ECO:0000313" key="2">
    <source>
        <dbReference type="EMBL" id="KAK6932199.1"/>
    </source>
</evidence>
<feature type="region of interest" description="Disordered" evidence="1">
    <location>
        <begin position="1"/>
        <end position="25"/>
    </location>
</feature>
<feature type="region of interest" description="Disordered" evidence="1">
    <location>
        <begin position="81"/>
        <end position="108"/>
    </location>
</feature>
<proteinExistence type="predicted"/>
<gene>
    <name evidence="2" type="ORF">RJ641_001823</name>
</gene>
<comment type="caution">
    <text evidence="2">The sequence shown here is derived from an EMBL/GenBank/DDBJ whole genome shotgun (WGS) entry which is preliminary data.</text>
</comment>
<evidence type="ECO:0000313" key="3">
    <source>
        <dbReference type="Proteomes" id="UP001370490"/>
    </source>
</evidence>
<dbReference type="AlphaFoldDB" id="A0AAN8VET2"/>
<protein>
    <submittedName>
        <fullName evidence="2">Uncharacterized protein</fullName>
    </submittedName>
</protein>